<name>A0A2S7XPI7_9GAMM</name>
<dbReference type="PANTHER" id="PTHR43630:SF1">
    <property type="entry name" value="POLY-BETA-1,6-N-ACETYL-D-GLUCOSAMINE SYNTHASE"/>
    <property type="match status" value="1"/>
</dbReference>
<evidence type="ECO:0000313" key="5">
    <source>
        <dbReference type="EMBL" id="PQJ95342.1"/>
    </source>
</evidence>
<proteinExistence type="inferred from homology"/>
<accession>A0A2S7XPI7</accession>
<evidence type="ECO:0000256" key="3">
    <source>
        <dbReference type="ARBA" id="ARBA00022679"/>
    </source>
</evidence>
<reference evidence="5 6" key="1">
    <citation type="submission" date="2018-01" db="EMBL/GenBank/DDBJ databases">
        <title>The complete genome sequence of Chromatium okenii LaCa, a purple sulfur bacterium with a turbulent life.</title>
        <authorList>
            <person name="Luedin S.M."/>
            <person name="Liechti N."/>
            <person name="Storelli N."/>
            <person name="Danza F."/>
            <person name="Wittwer M."/>
            <person name="Pothier J.F."/>
            <person name="Tonolla M.A."/>
        </authorList>
    </citation>
    <scope>NUCLEOTIDE SEQUENCE [LARGE SCALE GENOMIC DNA]</scope>
    <source>
        <strain evidence="5 6">LaCa</strain>
    </source>
</reference>
<dbReference type="OrthoDB" id="7248516at2"/>
<dbReference type="RefSeq" id="WP_105074384.1">
    <property type="nucleotide sequence ID" value="NZ_JAFLKP010000473.1"/>
</dbReference>
<protein>
    <recommendedName>
        <fullName evidence="4">Glycosyltransferase 2-like domain-containing protein</fullName>
    </recommendedName>
</protein>
<keyword evidence="6" id="KW-1185">Reference proteome</keyword>
<dbReference type="InterPro" id="IPR001173">
    <property type="entry name" value="Glyco_trans_2-like"/>
</dbReference>
<dbReference type="EMBL" id="PPGH01000037">
    <property type="protein sequence ID" value="PQJ95342.1"/>
    <property type="molecule type" value="Genomic_DNA"/>
</dbReference>
<dbReference type="Pfam" id="PF00535">
    <property type="entry name" value="Glycos_transf_2"/>
    <property type="match status" value="1"/>
</dbReference>
<keyword evidence="2" id="KW-0328">Glycosyltransferase</keyword>
<evidence type="ECO:0000256" key="1">
    <source>
        <dbReference type="ARBA" id="ARBA00006739"/>
    </source>
</evidence>
<feature type="domain" description="Glycosyltransferase 2-like" evidence="4">
    <location>
        <begin position="18"/>
        <end position="115"/>
    </location>
</feature>
<dbReference type="AlphaFoldDB" id="A0A2S7XPI7"/>
<dbReference type="Gene3D" id="3.90.550.10">
    <property type="entry name" value="Spore Coat Polysaccharide Biosynthesis Protein SpsA, Chain A"/>
    <property type="match status" value="1"/>
</dbReference>
<keyword evidence="3" id="KW-0808">Transferase</keyword>
<dbReference type="SUPFAM" id="SSF53448">
    <property type="entry name" value="Nucleotide-diphospho-sugar transferases"/>
    <property type="match status" value="1"/>
</dbReference>
<dbReference type="Proteomes" id="UP000239936">
    <property type="component" value="Unassembled WGS sequence"/>
</dbReference>
<comment type="caution">
    <text evidence="5">The sequence shown here is derived from an EMBL/GenBank/DDBJ whole genome shotgun (WGS) entry which is preliminary data.</text>
</comment>
<organism evidence="5 6">
    <name type="scientific">Chromatium okenii</name>
    <dbReference type="NCBI Taxonomy" id="61644"/>
    <lineage>
        <taxon>Bacteria</taxon>
        <taxon>Pseudomonadati</taxon>
        <taxon>Pseudomonadota</taxon>
        <taxon>Gammaproteobacteria</taxon>
        <taxon>Chromatiales</taxon>
        <taxon>Chromatiaceae</taxon>
        <taxon>Chromatium</taxon>
    </lineage>
</organism>
<gene>
    <name evidence="5" type="ORF">CXB77_13985</name>
</gene>
<dbReference type="PANTHER" id="PTHR43630">
    <property type="entry name" value="POLY-BETA-1,6-N-ACETYL-D-GLUCOSAMINE SYNTHASE"/>
    <property type="match status" value="1"/>
</dbReference>
<dbReference type="InterPro" id="IPR029044">
    <property type="entry name" value="Nucleotide-diphossugar_trans"/>
</dbReference>
<evidence type="ECO:0000259" key="4">
    <source>
        <dbReference type="Pfam" id="PF00535"/>
    </source>
</evidence>
<comment type="similarity">
    <text evidence="1">Belongs to the glycosyltransferase 2 family.</text>
</comment>
<dbReference type="GO" id="GO:0016757">
    <property type="term" value="F:glycosyltransferase activity"/>
    <property type="evidence" value="ECO:0007669"/>
    <property type="project" value="UniProtKB-KW"/>
</dbReference>
<evidence type="ECO:0000256" key="2">
    <source>
        <dbReference type="ARBA" id="ARBA00022676"/>
    </source>
</evidence>
<evidence type="ECO:0000313" key="6">
    <source>
        <dbReference type="Proteomes" id="UP000239936"/>
    </source>
</evidence>
<sequence>MNSVKQYNSDFQKRRVIGVFAHNEEKNIVQCLESLKICVRKDDICVVLNNGSKDNTASVVECFMKENDFCRIFTTEIGDKANAWNFFIHELKIDADIFYFLDGDCQISRNALDNLEVCLSENIFANAAAALPSVKVSPKFRAEMIKNGGLAGNLYALSKRFVENLRLNNVYLPVGFIGDDSLVGALAYWDLNTQGEWVKEKIITCSSADFCYTRLSLFSLADIRFYYRRKFRYSLRYIQIELIKPILKQEGLKAIPNTVDDMYKNKISELRIKWRGVDTFFDYLAVSYIKKCVNKLTKKGKGL</sequence>